<protein>
    <submittedName>
        <fullName evidence="1">Uncharacterized protein</fullName>
    </submittedName>
</protein>
<comment type="caution">
    <text evidence="1">The sequence shown here is derived from an EMBL/GenBank/DDBJ whole genome shotgun (WGS) entry which is preliminary data.</text>
</comment>
<organism evidence="1">
    <name type="scientific">Tanacetum cinerariifolium</name>
    <name type="common">Dalmatian daisy</name>
    <name type="synonym">Chrysanthemum cinerariifolium</name>
    <dbReference type="NCBI Taxonomy" id="118510"/>
    <lineage>
        <taxon>Eukaryota</taxon>
        <taxon>Viridiplantae</taxon>
        <taxon>Streptophyta</taxon>
        <taxon>Embryophyta</taxon>
        <taxon>Tracheophyta</taxon>
        <taxon>Spermatophyta</taxon>
        <taxon>Magnoliopsida</taxon>
        <taxon>eudicotyledons</taxon>
        <taxon>Gunneridae</taxon>
        <taxon>Pentapetalae</taxon>
        <taxon>asterids</taxon>
        <taxon>campanulids</taxon>
        <taxon>Asterales</taxon>
        <taxon>Asteraceae</taxon>
        <taxon>Asteroideae</taxon>
        <taxon>Anthemideae</taxon>
        <taxon>Anthemidinae</taxon>
        <taxon>Tanacetum</taxon>
    </lineage>
</organism>
<dbReference type="EMBL" id="BKCJ010469775">
    <property type="protein sequence ID" value="GFA69158.1"/>
    <property type="molecule type" value="Genomic_DNA"/>
</dbReference>
<reference evidence="1" key="1">
    <citation type="journal article" date="2019" name="Sci. Rep.">
        <title>Draft genome of Tanacetum cinerariifolium, the natural source of mosquito coil.</title>
        <authorList>
            <person name="Yamashiro T."/>
            <person name="Shiraishi A."/>
            <person name="Satake H."/>
            <person name="Nakayama K."/>
        </authorList>
    </citation>
    <scope>NUCLEOTIDE SEQUENCE</scope>
</reference>
<gene>
    <name evidence="1" type="ORF">Tci_641130</name>
</gene>
<proteinExistence type="predicted"/>
<dbReference type="AlphaFoldDB" id="A0A699K2K0"/>
<sequence>LVPELWDLDKLSFNVRLFDENLLPDLAFLCGSDLV</sequence>
<name>A0A699K2K0_TANCI</name>
<feature type="non-terminal residue" evidence="1">
    <location>
        <position position="1"/>
    </location>
</feature>
<accession>A0A699K2K0</accession>
<evidence type="ECO:0000313" key="1">
    <source>
        <dbReference type="EMBL" id="GFA69158.1"/>
    </source>
</evidence>